<dbReference type="EMBL" id="GBXM01046746">
    <property type="protein sequence ID" value="JAH61831.1"/>
    <property type="molecule type" value="Transcribed_RNA"/>
</dbReference>
<reference evidence="1" key="2">
    <citation type="journal article" date="2015" name="Fish Shellfish Immunol.">
        <title>Early steps in the European eel (Anguilla anguilla)-Vibrio vulnificus interaction in the gills: Role of the RtxA13 toxin.</title>
        <authorList>
            <person name="Callol A."/>
            <person name="Pajuelo D."/>
            <person name="Ebbesson L."/>
            <person name="Teles M."/>
            <person name="MacKenzie S."/>
            <person name="Amaro C."/>
        </authorList>
    </citation>
    <scope>NUCLEOTIDE SEQUENCE</scope>
</reference>
<name>A0A0E9U7M0_ANGAN</name>
<accession>A0A0E9U7M0</accession>
<evidence type="ECO:0000313" key="1">
    <source>
        <dbReference type="EMBL" id="JAH61831.1"/>
    </source>
</evidence>
<sequence>MKGKVFSVVRRYILKENCDAADNNLPRCKADTQSRSALAAFLNLCPLSK</sequence>
<reference evidence="1" key="1">
    <citation type="submission" date="2014-11" db="EMBL/GenBank/DDBJ databases">
        <authorList>
            <person name="Amaro Gonzalez C."/>
        </authorList>
    </citation>
    <scope>NUCLEOTIDE SEQUENCE</scope>
</reference>
<organism evidence="1">
    <name type="scientific">Anguilla anguilla</name>
    <name type="common">European freshwater eel</name>
    <name type="synonym">Muraena anguilla</name>
    <dbReference type="NCBI Taxonomy" id="7936"/>
    <lineage>
        <taxon>Eukaryota</taxon>
        <taxon>Metazoa</taxon>
        <taxon>Chordata</taxon>
        <taxon>Craniata</taxon>
        <taxon>Vertebrata</taxon>
        <taxon>Euteleostomi</taxon>
        <taxon>Actinopterygii</taxon>
        <taxon>Neopterygii</taxon>
        <taxon>Teleostei</taxon>
        <taxon>Anguilliformes</taxon>
        <taxon>Anguillidae</taxon>
        <taxon>Anguilla</taxon>
    </lineage>
</organism>
<dbReference type="AlphaFoldDB" id="A0A0E9U7M0"/>
<protein>
    <submittedName>
        <fullName evidence="1">Uncharacterized protein</fullName>
    </submittedName>
</protein>
<proteinExistence type="predicted"/>